<protein>
    <submittedName>
        <fullName evidence="1">Uncharacterized protein</fullName>
    </submittedName>
</protein>
<name>A0A0F9BNE4_9ZZZZ</name>
<feature type="non-terminal residue" evidence="1">
    <location>
        <position position="1"/>
    </location>
</feature>
<reference evidence="1" key="1">
    <citation type="journal article" date="2015" name="Nature">
        <title>Complex archaea that bridge the gap between prokaryotes and eukaryotes.</title>
        <authorList>
            <person name="Spang A."/>
            <person name="Saw J.H."/>
            <person name="Jorgensen S.L."/>
            <person name="Zaremba-Niedzwiedzka K."/>
            <person name="Martijn J."/>
            <person name="Lind A.E."/>
            <person name="van Eijk R."/>
            <person name="Schleper C."/>
            <person name="Guy L."/>
            <person name="Ettema T.J."/>
        </authorList>
    </citation>
    <scope>NUCLEOTIDE SEQUENCE</scope>
</reference>
<proteinExistence type="predicted"/>
<dbReference type="AlphaFoldDB" id="A0A0F9BNE4"/>
<evidence type="ECO:0000313" key="1">
    <source>
        <dbReference type="EMBL" id="KKL23385.1"/>
    </source>
</evidence>
<accession>A0A0F9BNE4</accession>
<organism evidence="1">
    <name type="scientific">marine sediment metagenome</name>
    <dbReference type="NCBI Taxonomy" id="412755"/>
    <lineage>
        <taxon>unclassified sequences</taxon>
        <taxon>metagenomes</taxon>
        <taxon>ecological metagenomes</taxon>
    </lineage>
</organism>
<sequence length="49" mass="5997">NKKERENKMRNIYTRRGIEKLPLKQYHYGGKAGCWTKTQYLKLFYGEKE</sequence>
<comment type="caution">
    <text evidence="1">The sequence shown here is derived from an EMBL/GenBank/DDBJ whole genome shotgun (WGS) entry which is preliminary data.</text>
</comment>
<gene>
    <name evidence="1" type="ORF">LCGC14_2425880</name>
</gene>
<dbReference type="EMBL" id="LAZR01036994">
    <property type="protein sequence ID" value="KKL23385.1"/>
    <property type="molecule type" value="Genomic_DNA"/>
</dbReference>